<evidence type="ECO:0000313" key="3">
    <source>
        <dbReference type="Proteomes" id="UP000218231"/>
    </source>
</evidence>
<dbReference type="Pfam" id="PF00814">
    <property type="entry name" value="TsaD"/>
    <property type="match status" value="1"/>
</dbReference>
<dbReference type="AlphaFoldDB" id="A0A2A2LMA4"/>
<dbReference type="PANTHER" id="PTHR11735">
    <property type="entry name" value="TRNA N6-ADENOSINE THREONYLCARBAMOYLTRANSFERASE"/>
    <property type="match status" value="1"/>
</dbReference>
<dbReference type="InterPro" id="IPR043129">
    <property type="entry name" value="ATPase_NBD"/>
</dbReference>
<dbReference type="PANTHER" id="PTHR11735:SF6">
    <property type="entry name" value="TRNA N6-ADENOSINE THREONYLCARBAMOYLTRANSFERASE, MITOCHONDRIAL"/>
    <property type="match status" value="1"/>
</dbReference>
<name>A0A2A2LMA4_9BILA</name>
<gene>
    <name evidence="2" type="ORF">WR25_12044</name>
</gene>
<keyword evidence="3" id="KW-1185">Reference proteome</keyword>
<dbReference type="Gene3D" id="3.30.420.40">
    <property type="match status" value="2"/>
</dbReference>
<dbReference type="GO" id="GO:0005739">
    <property type="term" value="C:mitochondrion"/>
    <property type="evidence" value="ECO:0007669"/>
    <property type="project" value="TreeGrafter"/>
</dbReference>
<reference evidence="2 3" key="1">
    <citation type="journal article" date="2017" name="Curr. Biol.">
        <title>Genome architecture and evolution of a unichromosomal asexual nematode.</title>
        <authorList>
            <person name="Fradin H."/>
            <person name="Zegar C."/>
            <person name="Gutwein M."/>
            <person name="Lucas J."/>
            <person name="Kovtun M."/>
            <person name="Corcoran D."/>
            <person name="Baugh L.R."/>
            <person name="Kiontke K."/>
            <person name="Gunsalus K."/>
            <person name="Fitch D.H."/>
            <person name="Piano F."/>
        </authorList>
    </citation>
    <scope>NUCLEOTIDE SEQUENCE [LARGE SCALE GENOMIC DNA]</scope>
    <source>
        <strain evidence="2">PF1309</strain>
    </source>
</reference>
<dbReference type="SUPFAM" id="SSF53067">
    <property type="entry name" value="Actin-like ATPase domain"/>
    <property type="match status" value="1"/>
</dbReference>
<feature type="domain" description="Gcp-like" evidence="1">
    <location>
        <begin position="14"/>
        <end position="109"/>
    </location>
</feature>
<organism evidence="2 3">
    <name type="scientific">Diploscapter pachys</name>
    <dbReference type="NCBI Taxonomy" id="2018661"/>
    <lineage>
        <taxon>Eukaryota</taxon>
        <taxon>Metazoa</taxon>
        <taxon>Ecdysozoa</taxon>
        <taxon>Nematoda</taxon>
        <taxon>Chromadorea</taxon>
        <taxon>Rhabditida</taxon>
        <taxon>Rhabditina</taxon>
        <taxon>Rhabditomorpha</taxon>
        <taxon>Rhabditoidea</taxon>
        <taxon>Rhabditidae</taxon>
        <taxon>Diploscapter</taxon>
    </lineage>
</organism>
<accession>A0A2A2LMA4</accession>
<sequence>MHFHDLKGRLYHKIRDEKDQPDWNLPDFCAGLLWMITAHIASKLHLCLEFLMKNPNPSIKPPTSIVVAGGVASNSFIFNGISKLAREFSLPTIRVPPKLCTDNAEMIAWTGLLSAKFGGPIHRYPDIPESVYVHDKYPIGDDIRHLLPNRPKLKLSQKSLFLSKRPYFVDREEFRRIARENQKLSAEN</sequence>
<dbReference type="OrthoDB" id="10259622at2759"/>
<dbReference type="EMBL" id="LIAE01006579">
    <property type="protein sequence ID" value="PAV87334.1"/>
    <property type="molecule type" value="Genomic_DNA"/>
</dbReference>
<evidence type="ECO:0000313" key="2">
    <source>
        <dbReference type="EMBL" id="PAV87334.1"/>
    </source>
</evidence>
<protein>
    <recommendedName>
        <fullName evidence="1">Gcp-like domain-containing protein</fullName>
    </recommendedName>
</protein>
<comment type="caution">
    <text evidence="2">The sequence shown here is derived from an EMBL/GenBank/DDBJ whole genome shotgun (WGS) entry which is preliminary data.</text>
</comment>
<dbReference type="InterPro" id="IPR000905">
    <property type="entry name" value="Gcp-like_dom"/>
</dbReference>
<dbReference type="Proteomes" id="UP000218231">
    <property type="component" value="Unassembled WGS sequence"/>
</dbReference>
<dbReference type="STRING" id="2018661.A0A2A2LMA4"/>
<proteinExistence type="predicted"/>
<evidence type="ECO:0000259" key="1">
    <source>
        <dbReference type="Pfam" id="PF00814"/>
    </source>
</evidence>